<proteinExistence type="predicted"/>
<accession>A0A251V535</accession>
<dbReference type="InParanoid" id="A0A251V535"/>
<gene>
    <name evidence="1" type="ORF">HannXRQ_Chr03g0061921</name>
</gene>
<dbReference type="AlphaFoldDB" id="A0A251V535"/>
<evidence type="ECO:0000313" key="1">
    <source>
        <dbReference type="EMBL" id="OTG30206.1"/>
    </source>
</evidence>
<name>A0A251V535_HELAN</name>
<evidence type="ECO:0000313" key="2">
    <source>
        <dbReference type="Proteomes" id="UP000215914"/>
    </source>
</evidence>
<dbReference type="Proteomes" id="UP000215914">
    <property type="component" value="Chromosome 3"/>
</dbReference>
<keyword evidence="2" id="KW-1185">Reference proteome</keyword>
<sequence length="86" mass="9877">MRILASINLPQFDFKTLATLPSLLLKIPQNPFKLYPNFKPSCQIRAHPTGSKHHRWITTHPFDLDALFVTITISTSTITMNLKKKM</sequence>
<organism evidence="1 2">
    <name type="scientific">Helianthus annuus</name>
    <name type="common">Common sunflower</name>
    <dbReference type="NCBI Taxonomy" id="4232"/>
    <lineage>
        <taxon>Eukaryota</taxon>
        <taxon>Viridiplantae</taxon>
        <taxon>Streptophyta</taxon>
        <taxon>Embryophyta</taxon>
        <taxon>Tracheophyta</taxon>
        <taxon>Spermatophyta</taxon>
        <taxon>Magnoliopsida</taxon>
        <taxon>eudicotyledons</taxon>
        <taxon>Gunneridae</taxon>
        <taxon>Pentapetalae</taxon>
        <taxon>asterids</taxon>
        <taxon>campanulids</taxon>
        <taxon>Asterales</taxon>
        <taxon>Asteraceae</taxon>
        <taxon>Asteroideae</taxon>
        <taxon>Heliantheae alliance</taxon>
        <taxon>Heliantheae</taxon>
        <taxon>Helianthus</taxon>
    </lineage>
</organism>
<protein>
    <submittedName>
        <fullName evidence="1">Uncharacterized protein</fullName>
    </submittedName>
</protein>
<reference evidence="2" key="1">
    <citation type="journal article" date="2017" name="Nature">
        <title>The sunflower genome provides insights into oil metabolism, flowering and Asterid evolution.</title>
        <authorList>
            <person name="Badouin H."/>
            <person name="Gouzy J."/>
            <person name="Grassa C.J."/>
            <person name="Murat F."/>
            <person name="Staton S.E."/>
            <person name="Cottret L."/>
            <person name="Lelandais-Briere C."/>
            <person name="Owens G.L."/>
            <person name="Carrere S."/>
            <person name="Mayjonade B."/>
            <person name="Legrand L."/>
            <person name="Gill N."/>
            <person name="Kane N.C."/>
            <person name="Bowers J.E."/>
            <person name="Hubner S."/>
            <person name="Bellec A."/>
            <person name="Berard A."/>
            <person name="Berges H."/>
            <person name="Blanchet N."/>
            <person name="Boniface M.C."/>
            <person name="Brunel D."/>
            <person name="Catrice O."/>
            <person name="Chaidir N."/>
            <person name="Claudel C."/>
            <person name="Donnadieu C."/>
            <person name="Faraut T."/>
            <person name="Fievet G."/>
            <person name="Helmstetter N."/>
            <person name="King M."/>
            <person name="Knapp S.J."/>
            <person name="Lai Z."/>
            <person name="Le Paslier M.C."/>
            <person name="Lippi Y."/>
            <person name="Lorenzon L."/>
            <person name="Mandel J.R."/>
            <person name="Marage G."/>
            <person name="Marchand G."/>
            <person name="Marquand E."/>
            <person name="Bret-Mestries E."/>
            <person name="Morien E."/>
            <person name="Nambeesan S."/>
            <person name="Nguyen T."/>
            <person name="Pegot-Espagnet P."/>
            <person name="Pouilly N."/>
            <person name="Raftis F."/>
            <person name="Sallet E."/>
            <person name="Schiex T."/>
            <person name="Thomas J."/>
            <person name="Vandecasteele C."/>
            <person name="Vares D."/>
            <person name="Vear F."/>
            <person name="Vautrin S."/>
            <person name="Crespi M."/>
            <person name="Mangin B."/>
            <person name="Burke J.M."/>
            <person name="Salse J."/>
            <person name="Munos S."/>
            <person name="Vincourt P."/>
            <person name="Rieseberg L.H."/>
            <person name="Langlade N.B."/>
        </authorList>
    </citation>
    <scope>NUCLEOTIDE SEQUENCE [LARGE SCALE GENOMIC DNA]</scope>
    <source>
        <strain evidence="2">cv. SF193</strain>
    </source>
</reference>
<dbReference type="EMBL" id="CM007892">
    <property type="protein sequence ID" value="OTG30206.1"/>
    <property type="molecule type" value="Genomic_DNA"/>
</dbReference>